<dbReference type="EMBL" id="HG994367">
    <property type="protein sequence ID" value="CAF1697373.1"/>
    <property type="molecule type" value="Genomic_DNA"/>
</dbReference>
<dbReference type="AlphaFoldDB" id="A0A816I171"/>
<gene>
    <name evidence="1" type="ORF">DARMORV10_C03P07380.1</name>
</gene>
<reference evidence="1" key="1">
    <citation type="submission" date="2021-01" db="EMBL/GenBank/DDBJ databases">
        <authorList>
            <consortium name="Genoscope - CEA"/>
            <person name="William W."/>
        </authorList>
    </citation>
    <scope>NUCLEOTIDE SEQUENCE</scope>
</reference>
<dbReference type="Proteomes" id="UP001295469">
    <property type="component" value="Chromosome C03"/>
</dbReference>
<proteinExistence type="predicted"/>
<accession>A0A816I171</accession>
<protein>
    <submittedName>
        <fullName evidence="1">(rape) hypothetical protein</fullName>
    </submittedName>
</protein>
<name>A0A816I171_BRANA</name>
<organism evidence="1">
    <name type="scientific">Brassica napus</name>
    <name type="common">Rape</name>
    <dbReference type="NCBI Taxonomy" id="3708"/>
    <lineage>
        <taxon>Eukaryota</taxon>
        <taxon>Viridiplantae</taxon>
        <taxon>Streptophyta</taxon>
        <taxon>Embryophyta</taxon>
        <taxon>Tracheophyta</taxon>
        <taxon>Spermatophyta</taxon>
        <taxon>Magnoliopsida</taxon>
        <taxon>eudicotyledons</taxon>
        <taxon>Gunneridae</taxon>
        <taxon>Pentapetalae</taxon>
        <taxon>rosids</taxon>
        <taxon>malvids</taxon>
        <taxon>Brassicales</taxon>
        <taxon>Brassicaceae</taxon>
        <taxon>Brassiceae</taxon>
        <taxon>Brassica</taxon>
    </lineage>
</organism>
<feature type="non-terminal residue" evidence="1">
    <location>
        <position position="64"/>
    </location>
</feature>
<sequence>MLVAYPRLKGYLESEIESGPCNSEKGNTTTVLCLHASLFRLEPGRRIRPVDTAVSEGIKEVELR</sequence>
<evidence type="ECO:0000313" key="1">
    <source>
        <dbReference type="EMBL" id="CAF1697373.1"/>
    </source>
</evidence>